<comment type="caution">
    <text evidence="1">The sequence shown here is derived from an EMBL/GenBank/DDBJ whole genome shotgun (WGS) entry which is preliminary data.</text>
</comment>
<proteinExistence type="predicted"/>
<gene>
    <name evidence="1" type="ORF">MML48_5g00014105</name>
</gene>
<sequence length="737" mass="80690">MIFPTLFVILCILFVPESPCYLIMKGQHEEAQKSLKKLRQHGNIDDEIMELTATVKESLANRGGITEVIKTHYLRKGLIITTGIVIIQQFSAISPILLYMQGIFQSAGSSLSKEHATILVGVVQIVATLISSLIVDKLGRRLLMFISIVPSCISLFTLSLYFYLKTIMDVSHISWLPVTALLVYVTFFNMGLGPLAIVVLSEIFPPHVKSAATSFTIATCFFISFVHLTSGTAGIAFCWSSPVSPKLENLDDNPLGFILSVDQSSWLASLTSLGAVVGPFAGGYLGDSIGRKRSLISTAILSALSFGLLAFGKNLYIYYIARFIGGICIGIFLTVIPMYIGEVAEVRNRGVLGGLCGVFIVSGQLFCFAVGPYISIRMFSITCMIFPLLFLIVCTLCVPESPCYLLMTNKHKEAEVALKKLRRNANVTQELTDLTATVKESLSNKGGILNILDTEYLRRGLAIGGVMMITQQFTAISVILFYMPGIFETAGSSLPKEISTIIVGTTQVVATLVSSVIADKLGRRPLMLISTIPSSICLLTLSLYFYLRTIMDVNCIAWLPIVALMVYIFFYNLGIGPMPITILSEIFPPHAKSTATSITIATCFLVSFATAKIFPILAELLNIWLPFLVFGIGNGLGVLGIWYILPETKGKTLSEILKCLKQKGRVPNYGNKKVKTKFGDNIIVELNNSFEAFLPKRYGNLGDDAISKIQEAANIRMVVEDVSVIMGKRSAQLRFVE</sequence>
<name>A0ACB9T2N9_HOLOL</name>
<accession>A0ACB9T2N9</accession>
<evidence type="ECO:0000313" key="1">
    <source>
        <dbReference type="EMBL" id="KAI4461062.1"/>
    </source>
</evidence>
<protein>
    <submittedName>
        <fullName evidence="1">Sugar transporter-like</fullName>
    </submittedName>
</protein>
<dbReference type="EMBL" id="CM043019">
    <property type="protein sequence ID" value="KAI4461062.1"/>
    <property type="molecule type" value="Genomic_DNA"/>
</dbReference>
<organism evidence="1 2">
    <name type="scientific">Holotrichia oblita</name>
    <name type="common">Chafer beetle</name>
    <dbReference type="NCBI Taxonomy" id="644536"/>
    <lineage>
        <taxon>Eukaryota</taxon>
        <taxon>Metazoa</taxon>
        <taxon>Ecdysozoa</taxon>
        <taxon>Arthropoda</taxon>
        <taxon>Hexapoda</taxon>
        <taxon>Insecta</taxon>
        <taxon>Pterygota</taxon>
        <taxon>Neoptera</taxon>
        <taxon>Endopterygota</taxon>
        <taxon>Coleoptera</taxon>
        <taxon>Polyphaga</taxon>
        <taxon>Scarabaeiformia</taxon>
        <taxon>Scarabaeidae</taxon>
        <taxon>Melolonthinae</taxon>
        <taxon>Holotrichia</taxon>
    </lineage>
</organism>
<keyword evidence="2" id="KW-1185">Reference proteome</keyword>
<dbReference type="Proteomes" id="UP001056778">
    <property type="component" value="Chromosome 5"/>
</dbReference>
<evidence type="ECO:0000313" key="2">
    <source>
        <dbReference type="Proteomes" id="UP001056778"/>
    </source>
</evidence>
<reference evidence="1" key="1">
    <citation type="submission" date="2022-04" db="EMBL/GenBank/DDBJ databases">
        <title>Chromosome-scale genome assembly of Holotrichia oblita Faldermann.</title>
        <authorList>
            <person name="Rongchong L."/>
        </authorList>
    </citation>
    <scope>NUCLEOTIDE SEQUENCE</scope>
    <source>
        <strain evidence="1">81SQS9</strain>
    </source>
</reference>